<evidence type="ECO:0000259" key="1">
    <source>
        <dbReference type="Pfam" id="PF00156"/>
    </source>
</evidence>
<proteinExistence type="predicted"/>
<dbReference type="CDD" id="cd06223">
    <property type="entry name" value="PRTases_typeI"/>
    <property type="match status" value="1"/>
</dbReference>
<reference evidence="3" key="1">
    <citation type="submission" date="2016-11" db="EMBL/GenBank/DDBJ databases">
        <authorList>
            <person name="Varghese N."/>
            <person name="Submissions S."/>
        </authorList>
    </citation>
    <scope>NUCLEOTIDE SEQUENCE [LARGE SCALE GENOMIC DNA]</scope>
    <source>
        <strain evidence="3">DSM 18829</strain>
    </source>
</reference>
<evidence type="ECO:0000313" key="2">
    <source>
        <dbReference type="EMBL" id="SHJ15291.1"/>
    </source>
</evidence>
<dbReference type="AlphaFoldDB" id="A0A1M6GZB6"/>
<dbReference type="PANTHER" id="PTHR11608:SF0">
    <property type="entry name" value="BIFUNCTIONAL PROTEIN PYRR"/>
    <property type="match status" value="1"/>
</dbReference>
<dbReference type="Proteomes" id="UP000184488">
    <property type="component" value="Unassembled WGS sequence"/>
</dbReference>
<keyword evidence="2" id="KW-0808">Transferase</keyword>
<keyword evidence="2" id="KW-0328">Glycosyltransferase</keyword>
<dbReference type="InterPro" id="IPR050137">
    <property type="entry name" value="PyrR_bifunctional"/>
</dbReference>
<organism evidence="2 3">
    <name type="scientific">Flavobacterium terrae</name>
    <dbReference type="NCBI Taxonomy" id="415425"/>
    <lineage>
        <taxon>Bacteria</taxon>
        <taxon>Pseudomonadati</taxon>
        <taxon>Bacteroidota</taxon>
        <taxon>Flavobacteriia</taxon>
        <taxon>Flavobacteriales</taxon>
        <taxon>Flavobacteriaceae</taxon>
        <taxon>Flavobacterium</taxon>
    </lineage>
</organism>
<keyword evidence="3" id="KW-1185">Reference proteome</keyword>
<dbReference type="STRING" id="415425.SAMN05444363_2815"/>
<accession>A0A1M6GZB6</accession>
<dbReference type="OrthoDB" id="9802227at2"/>
<dbReference type="GO" id="GO:0016757">
    <property type="term" value="F:glycosyltransferase activity"/>
    <property type="evidence" value="ECO:0007669"/>
    <property type="project" value="UniProtKB-KW"/>
</dbReference>
<sequence length="184" mass="21010">MSQKTLLTATEVNIILHRLACQLIENHLDFSNTVLIGIQPRGTQLASRLKQILQEEYQVSEIALGFLDITFFRDDFRRGETLEANKTQIDFLVENKKVIFIDDVLYTGRSINAALSAIQSFGRPKEVELLVLIDRRFSRHLPIQPDYRGRQVDAINNEKVVVKWKDTSAPLSEQGEDSVELIAK</sequence>
<dbReference type="EMBL" id="FQZI01000006">
    <property type="protein sequence ID" value="SHJ15291.1"/>
    <property type="molecule type" value="Genomic_DNA"/>
</dbReference>
<evidence type="ECO:0000313" key="3">
    <source>
        <dbReference type="Proteomes" id="UP000184488"/>
    </source>
</evidence>
<dbReference type="PANTHER" id="PTHR11608">
    <property type="entry name" value="BIFUNCTIONAL PROTEIN PYRR"/>
    <property type="match status" value="1"/>
</dbReference>
<dbReference type="SUPFAM" id="SSF53271">
    <property type="entry name" value="PRTase-like"/>
    <property type="match status" value="1"/>
</dbReference>
<dbReference type="NCBIfam" id="NF003549">
    <property type="entry name" value="PRK05205.1-5"/>
    <property type="match status" value="1"/>
</dbReference>
<gene>
    <name evidence="2" type="ORF">SAMN05444363_2815</name>
</gene>
<dbReference type="Gene3D" id="3.40.50.2020">
    <property type="match status" value="1"/>
</dbReference>
<dbReference type="InterPro" id="IPR029057">
    <property type="entry name" value="PRTase-like"/>
</dbReference>
<dbReference type="Pfam" id="PF00156">
    <property type="entry name" value="Pribosyltran"/>
    <property type="match status" value="1"/>
</dbReference>
<protein>
    <submittedName>
        <fullName evidence="2">Pyrimidine operon attenuation protein / uracil phosphoribosyltransferase</fullName>
    </submittedName>
</protein>
<name>A0A1M6GZB6_9FLAO</name>
<feature type="domain" description="Phosphoribosyltransferase" evidence="1">
    <location>
        <begin position="3"/>
        <end position="160"/>
    </location>
</feature>
<dbReference type="RefSeq" id="WP_073312135.1">
    <property type="nucleotide sequence ID" value="NZ_FQZI01000006.1"/>
</dbReference>
<dbReference type="InterPro" id="IPR000836">
    <property type="entry name" value="PRTase_dom"/>
</dbReference>